<accession>A0ABU7UMG6</accession>
<keyword evidence="2" id="KW-1003">Cell membrane</keyword>
<dbReference type="EMBL" id="JAZHFS010000007">
    <property type="protein sequence ID" value="MEF2112562.1"/>
    <property type="molecule type" value="Genomic_DNA"/>
</dbReference>
<evidence type="ECO:0000256" key="5">
    <source>
        <dbReference type="ARBA" id="ARBA00023136"/>
    </source>
</evidence>
<evidence type="ECO:0000256" key="2">
    <source>
        <dbReference type="ARBA" id="ARBA00022475"/>
    </source>
</evidence>
<feature type="transmembrane region" description="Helical" evidence="6">
    <location>
        <begin position="85"/>
        <end position="107"/>
    </location>
</feature>
<name>A0ABU7UMG6_9CLOT</name>
<dbReference type="PANTHER" id="PTHR33931">
    <property type="entry name" value="HOLIN-LIKE PROTEIN CIDA-RELATED"/>
    <property type="match status" value="1"/>
</dbReference>
<sequence length="117" mass="13125">MRYLRQLMIVLIPYVLGTVLQLILKLPIPGSVIGLILLFLGLQIGIVKIEMIEELCEFLLSNMSFLFIPAGVGLMTAFGVLKGKWIPFMIIVVFSTCVVWIVTALVVKILRKGRLHE</sequence>
<organism evidence="7 8">
    <name type="scientific">Clostridium frigoriphilum</name>
    <dbReference type="NCBI Taxonomy" id="443253"/>
    <lineage>
        <taxon>Bacteria</taxon>
        <taxon>Bacillati</taxon>
        <taxon>Bacillota</taxon>
        <taxon>Clostridia</taxon>
        <taxon>Eubacteriales</taxon>
        <taxon>Clostridiaceae</taxon>
        <taxon>Clostridium</taxon>
    </lineage>
</organism>
<evidence type="ECO:0000256" key="1">
    <source>
        <dbReference type="ARBA" id="ARBA00004651"/>
    </source>
</evidence>
<keyword evidence="5 6" id="KW-0472">Membrane</keyword>
<evidence type="ECO:0000256" key="6">
    <source>
        <dbReference type="SAM" id="Phobius"/>
    </source>
</evidence>
<protein>
    <submittedName>
        <fullName evidence="7">CidA/LrgA family protein</fullName>
    </submittedName>
</protein>
<reference evidence="7 8" key="1">
    <citation type="submission" date="2023-11" db="EMBL/GenBank/DDBJ databases">
        <title>Draft genome sequence of a psychrophilic Clostridium strain from permafrost water brine.</title>
        <authorList>
            <person name="Shcherbakova V.A."/>
            <person name="Trubitsyn V.E."/>
            <person name="Zakharyuk A.G."/>
        </authorList>
    </citation>
    <scope>NUCLEOTIDE SEQUENCE [LARGE SCALE GENOMIC DNA]</scope>
    <source>
        <strain evidence="7 8">14F</strain>
    </source>
</reference>
<keyword evidence="3 6" id="KW-0812">Transmembrane</keyword>
<keyword evidence="8" id="KW-1185">Reference proteome</keyword>
<proteinExistence type="predicted"/>
<evidence type="ECO:0000256" key="3">
    <source>
        <dbReference type="ARBA" id="ARBA00022692"/>
    </source>
</evidence>
<evidence type="ECO:0000313" key="8">
    <source>
        <dbReference type="Proteomes" id="UP001498469"/>
    </source>
</evidence>
<feature type="transmembrane region" description="Helical" evidence="6">
    <location>
        <begin position="7"/>
        <end position="24"/>
    </location>
</feature>
<evidence type="ECO:0000313" key="7">
    <source>
        <dbReference type="EMBL" id="MEF2112562.1"/>
    </source>
</evidence>
<comment type="caution">
    <text evidence="7">The sequence shown here is derived from an EMBL/GenBank/DDBJ whole genome shotgun (WGS) entry which is preliminary data.</text>
</comment>
<feature type="transmembrane region" description="Helical" evidence="6">
    <location>
        <begin position="59"/>
        <end position="79"/>
    </location>
</feature>
<dbReference type="Pfam" id="PF03788">
    <property type="entry name" value="LrgA"/>
    <property type="match status" value="1"/>
</dbReference>
<dbReference type="Proteomes" id="UP001498469">
    <property type="component" value="Unassembled WGS sequence"/>
</dbReference>
<dbReference type="PANTHER" id="PTHR33931:SF2">
    <property type="entry name" value="HOLIN-LIKE PROTEIN CIDA"/>
    <property type="match status" value="1"/>
</dbReference>
<dbReference type="RefSeq" id="WP_216250307.1">
    <property type="nucleotide sequence ID" value="NZ_JAZHFS010000007.1"/>
</dbReference>
<keyword evidence="4 6" id="KW-1133">Transmembrane helix</keyword>
<evidence type="ECO:0000256" key="4">
    <source>
        <dbReference type="ARBA" id="ARBA00022989"/>
    </source>
</evidence>
<dbReference type="InterPro" id="IPR005538">
    <property type="entry name" value="LrgA/CidA"/>
</dbReference>
<comment type="subcellular location">
    <subcellularLocation>
        <location evidence="1">Cell membrane</location>
        <topology evidence="1">Multi-pass membrane protein</topology>
    </subcellularLocation>
</comment>
<gene>
    <name evidence="7" type="ORF">SJI18_09595</name>
</gene>
<feature type="transmembrane region" description="Helical" evidence="6">
    <location>
        <begin position="30"/>
        <end position="47"/>
    </location>
</feature>